<accession>M7B368</accession>
<dbReference type="STRING" id="8469.M7B368"/>
<sequence>MCHFLPSDTLVDRFHERGRQHQPKTTPYDKDWKRLYLFGGQTYSSATLQLHIANYEVLLAKYDYNNYTKFSEFIDFIPEDKKEQFTALVSEGQLISRTALQAALDTADTAARSVAITVVMRRASWLHLSGFPREVQSTVKYLPFEGPKLFAKKTDNSLHTLKDS</sequence>
<dbReference type="AlphaFoldDB" id="M7B368"/>
<dbReference type="Proteomes" id="UP000031443">
    <property type="component" value="Unassembled WGS sequence"/>
</dbReference>
<evidence type="ECO:0000313" key="2">
    <source>
        <dbReference type="Proteomes" id="UP000031443"/>
    </source>
</evidence>
<gene>
    <name evidence="1" type="ORF">UY3_12975</name>
</gene>
<evidence type="ECO:0000313" key="1">
    <source>
        <dbReference type="EMBL" id="EMP29920.1"/>
    </source>
</evidence>
<organism evidence="1 2">
    <name type="scientific">Chelonia mydas</name>
    <name type="common">Green sea-turtle</name>
    <name type="synonym">Chelonia agassizi</name>
    <dbReference type="NCBI Taxonomy" id="8469"/>
    <lineage>
        <taxon>Eukaryota</taxon>
        <taxon>Metazoa</taxon>
        <taxon>Chordata</taxon>
        <taxon>Craniata</taxon>
        <taxon>Vertebrata</taxon>
        <taxon>Euteleostomi</taxon>
        <taxon>Archelosauria</taxon>
        <taxon>Testudinata</taxon>
        <taxon>Testudines</taxon>
        <taxon>Cryptodira</taxon>
        <taxon>Durocryptodira</taxon>
        <taxon>Americhelydia</taxon>
        <taxon>Chelonioidea</taxon>
        <taxon>Cheloniidae</taxon>
        <taxon>Chelonia</taxon>
    </lineage>
</organism>
<proteinExistence type="predicted"/>
<name>M7B368_CHEMY</name>
<dbReference type="Gene3D" id="1.10.287.3160">
    <property type="match status" value="1"/>
</dbReference>
<reference evidence="2" key="1">
    <citation type="journal article" date="2013" name="Nat. Genet.">
        <title>The draft genomes of soft-shell turtle and green sea turtle yield insights into the development and evolution of the turtle-specific body plan.</title>
        <authorList>
            <person name="Wang Z."/>
            <person name="Pascual-Anaya J."/>
            <person name="Zadissa A."/>
            <person name="Li W."/>
            <person name="Niimura Y."/>
            <person name="Huang Z."/>
            <person name="Li C."/>
            <person name="White S."/>
            <person name="Xiong Z."/>
            <person name="Fang D."/>
            <person name="Wang B."/>
            <person name="Ming Y."/>
            <person name="Chen Y."/>
            <person name="Zheng Y."/>
            <person name="Kuraku S."/>
            <person name="Pignatelli M."/>
            <person name="Herrero J."/>
            <person name="Beal K."/>
            <person name="Nozawa M."/>
            <person name="Li Q."/>
            <person name="Wang J."/>
            <person name="Zhang H."/>
            <person name="Yu L."/>
            <person name="Shigenobu S."/>
            <person name="Wang J."/>
            <person name="Liu J."/>
            <person name="Flicek P."/>
            <person name="Searle S."/>
            <person name="Wang J."/>
            <person name="Kuratani S."/>
            <person name="Yin Y."/>
            <person name="Aken B."/>
            <person name="Zhang G."/>
            <person name="Irie N."/>
        </authorList>
    </citation>
    <scope>NUCLEOTIDE SEQUENCE [LARGE SCALE GENOMIC DNA]</scope>
</reference>
<protein>
    <submittedName>
        <fullName evidence="1">Uncharacterized protein</fullName>
    </submittedName>
</protein>
<dbReference type="EMBL" id="KB553126">
    <property type="protein sequence ID" value="EMP29920.1"/>
    <property type="molecule type" value="Genomic_DNA"/>
</dbReference>
<keyword evidence="2" id="KW-1185">Reference proteome</keyword>